<dbReference type="GO" id="GO:0003700">
    <property type="term" value="F:DNA-binding transcription factor activity"/>
    <property type="evidence" value="ECO:0007669"/>
    <property type="project" value="InterPro"/>
</dbReference>
<dbReference type="Gene3D" id="3.40.50.880">
    <property type="match status" value="1"/>
</dbReference>
<dbReference type="Gene3D" id="1.10.10.60">
    <property type="entry name" value="Homeodomain-like"/>
    <property type="match status" value="1"/>
</dbReference>
<dbReference type="PATRIC" id="fig|1502723.3.peg.6688"/>
<organism evidence="5 6">
    <name type="scientific">Frankia torreyi</name>
    <dbReference type="NCBI Taxonomy" id="1856"/>
    <lineage>
        <taxon>Bacteria</taxon>
        <taxon>Bacillati</taxon>
        <taxon>Actinomycetota</taxon>
        <taxon>Actinomycetes</taxon>
        <taxon>Frankiales</taxon>
        <taxon>Frankiaceae</taxon>
        <taxon>Frankia</taxon>
    </lineage>
</organism>
<dbReference type="InterPro" id="IPR018060">
    <property type="entry name" value="HTH_AraC"/>
</dbReference>
<evidence type="ECO:0000256" key="2">
    <source>
        <dbReference type="ARBA" id="ARBA00023163"/>
    </source>
</evidence>
<dbReference type="Pfam" id="PF12833">
    <property type="entry name" value="HTH_18"/>
    <property type="match status" value="1"/>
</dbReference>
<gene>
    <name evidence="5" type="ORF">FF36_05896</name>
</gene>
<feature type="compositionally biased region" description="Low complexity" evidence="3">
    <location>
        <begin position="52"/>
        <end position="61"/>
    </location>
</feature>
<evidence type="ECO:0000256" key="1">
    <source>
        <dbReference type="ARBA" id="ARBA00023015"/>
    </source>
</evidence>
<feature type="domain" description="HTH araC/xylS-type" evidence="4">
    <location>
        <begin position="255"/>
        <end position="353"/>
    </location>
</feature>
<dbReference type="RefSeq" id="WP_044888324.1">
    <property type="nucleotide sequence ID" value="NZ_JYFN01000083.1"/>
</dbReference>
<feature type="region of interest" description="Disordered" evidence="3">
    <location>
        <begin position="40"/>
        <end position="61"/>
    </location>
</feature>
<dbReference type="OrthoDB" id="4350011at2"/>
<keyword evidence="1" id="KW-0805">Transcription regulation</keyword>
<dbReference type="SUPFAM" id="SSF52317">
    <property type="entry name" value="Class I glutamine amidotransferase-like"/>
    <property type="match status" value="1"/>
</dbReference>
<dbReference type="GO" id="GO:0043565">
    <property type="term" value="F:sequence-specific DNA binding"/>
    <property type="evidence" value="ECO:0007669"/>
    <property type="project" value="InterPro"/>
</dbReference>
<name>A0A0D8B8X4_9ACTN</name>
<sequence length="390" mass="41309">MLRCVDPRRVVIVAFDGVQLLDVTGPADVFTTASRVLQARRRDGGNGDGPGPDRAATTGATTGVGVGVDPAYVVEIAAPRSGEVRTASGVRLVADVALADVAGAADTVLVPGALGARPEAGPVVVPQIVDWLREVGGRPRRIASVCAGAHMLAAAGLLDGRPATTHWFTAGRLAAEYPAVAVDPDPIFIRSGRVWTCAGVSAGMDLALAMVADDCGDDLALATARWLVMYLRRPGGQSQFSVPLAHPAPTRDDIGELHRWIADHLAADLSVAALARRVGMSERHFSRVFTAQTGVTPAAYVESVRTEAARRMLEQTGHTVEAVAQRCGFGSPETFYRVFRRDLAMTPTDYRRRFRLPADAAAGTGADADHHSPERGNRWAWPPAPVPTPR</sequence>
<dbReference type="PROSITE" id="PS01124">
    <property type="entry name" value="HTH_ARAC_FAMILY_2"/>
    <property type="match status" value="1"/>
</dbReference>
<evidence type="ECO:0000313" key="5">
    <source>
        <dbReference type="EMBL" id="KJE19822.1"/>
    </source>
</evidence>
<feature type="region of interest" description="Disordered" evidence="3">
    <location>
        <begin position="361"/>
        <end position="390"/>
    </location>
</feature>
<dbReference type="InterPro" id="IPR009057">
    <property type="entry name" value="Homeodomain-like_sf"/>
</dbReference>
<dbReference type="SMART" id="SM00342">
    <property type="entry name" value="HTH_ARAC"/>
    <property type="match status" value="1"/>
</dbReference>
<dbReference type="InterPro" id="IPR029062">
    <property type="entry name" value="Class_I_gatase-like"/>
</dbReference>
<evidence type="ECO:0000313" key="6">
    <source>
        <dbReference type="Proteomes" id="UP000032545"/>
    </source>
</evidence>
<dbReference type="AlphaFoldDB" id="A0A0D8B8X4"/>
<dbReference type="PANTHER" id="PTHR43130">
    <property type="entry name" value="ARAC-FAMILY TRANSCRIPTIONAL REGULATOR"/>
    <property type="match status" value="1"/>
</dbReference>
<dbReference type="InterPro" id="IPR002818">
    <property type="entry name" value="DJ-1/PfpI"/>
</dbReference>
<dbReference type="InterPro" id="IPR052158">
    <property type="entry name" value="INH-QAR"/>
</dbReference>
<reference evidence="6" key="1">
    <citation type="submission" date="2015-02" db="EMBL/GenBank/DDBJ databases">
        <title>Draft Genome of Frankia sp. CpI1-S.</title>
        <authorList>
            <person name="Oshone R.T."/>
            <person name="Ngom M."/>
            <person name="Ghodhbane-Gtari F."/>
            <person name="Gtari M."/>
            <person name="Morris K."/>
            <person name="Thomas K."/>
            <person name="Sen A."/>
            <person name="Tisa L.S."/>
        </authorList>
    </citation>
    <scope>NUCLEOTIDE SEQUENCE [LARGE SCALE GENOMIC DNA]</scope>
    <source>
        <strain evidence="6">CpI1-S</strain>
    </source>
</reference>
<evidence type="ECO:0000259" key="4">
    <source>
        <dbReference type="PROSITE" id="PS01124"/>
    </source>
</evidence>
<dbReference type="CDD" id="cd03137">
    <property type="entry name" value="GATase1_AraC_1"/>
    <property type="match status" value="1"/>
</dbReference>
<keyword evidence="6" id="KW-1185">Reference proteome</keyword>
<comment type="caution">
    <text evidence="5">The sequence shown here is derived from an EMBL/GenBank/DDBJ whole genome shotgun (WGS) entry which is preliminary data.</text>
</comment>
<keyword evidence="2" id="KW-0804">Transcription</keyword>
<protein>
    <submittedName>
        <fullName evidence="5">Transcriptional regulator, AraC family with amidase-like domain</fullName>
    </submittedName>
</protein>
<dbReference type="PANTHER" id="PTHR43130:SF3">
    <property type="entry name" value="HTH-TYPE TRANSCRIPTIONAL REGULATOR RV1931C"/>
    <property type="match status" value="1"/>
</dbReference>
<dbReference type="Pfam" id="PF01965">
    <property type="entry name" value="DJ-1_PfpI"/>
    <property type="match status" value="1"/>
</dbReference>
<reference evidence="5 6" key="2">
    <citation type="journal article" date="2016" name="Genome Announc.">
        <title>Permanent Draft Genome Sequences for Two Variants of Frankia sp. Strain CpI1, the First Frankia Strain Isolated from Root Nodules of Comptonia peregrina.</title>
        <authorList>
            <person name="Oshone R."/>
            <person name="Hurst S.G.IV."/>
            <person name="Abebe-Akele F."/>
            <person name="Simpson S."/>
            <person name="Morris K."/>
            <person name="Thomas W.K."/>
            <person name="Tisa L.S."/>
        </authorList>
    </citation>
    <scope>NUCLEOTIDE SEQUENCE [LARGE SCALE GENOMIC DNA]</scope>
    <source>
        <strain evidence="6">CpI1-S</strain>
    </source>
</reference>
<dbReference type="SUPFAM" id="SSF46689">
    <property type="entry name" value="Homeodomain-like"/>
    <property type="match status" value="2"/>
</dbReference>
<proteinExistence type="predicted"/>
<evidence type="ECO:0000256" key="3">
    <source>
        <dbReference type="SAM" id="MobiDB-lite"/>
    </source>
</evidence>
<feature type="compositionally biased region" description="Basic and acidic residues" evidence="3">
    <location>
        <begin position="367"/>
        <end position="377"/>
    </location>
</feature>
<dbReference type="Proteomes" id="UP000032545">
    <property type="component" value="Unassembled WGS sequence"/>
</dbReference>
<accession>A0A0D8B8X4</accession>
<dbReference type="EMBL" id="JYFN01000083">
    <property type="protein sequence ID" value="KJE19822.1"/>
    <property type="molecule type" value="Genomic_DNA"/>
</dbReference>